<keyword evidence="2" id="KW-0012">Acyltransferase</keyword>
<evidence type="ECO:0000256" key="1">
    <source>
        <dbReference type="SAM" id="Phobius"/>
    </source>
</evidence>
<accession>A0A4P7C121</accession>
<dbReference type="EMBL" id="CP038033">
    <property type="protein sequence ID" value="QBQ54466.1"/>
    <property type="molecule type" value="Genomic_DNA"/>
</dbReference>
<gene>
    <name evidence="2" type="ORF">E3U44_08070</name>
</gene>
<dbReference type="Gene3D" id="2.160.10.10">
    <property type="entry name" value="Hexapeptide repeat proteins"/>
    <property type="match status" value="1"/>
</dbReference>
<proteinExistence type="predicted"/>
<feature type="transmembrane region" description="Helical" evidence="1">
    <location>
        <begin position="6"/>
        <end position="31"/>
    </location>
</feature>
<evidence type="ECO:0000313" key="2">
    <source>
        <dbReference type="EMBL" id="QBQ54466.1"/>
    </source>
</evidence>
<dbReference type="RefSeq" id="WP_134357665.1">
    <property type="nucleotide sequence ID" value="NZ_CP038033.1"/>
</dbReference>
<dbReference type="InterPro" id="IPR011004">
    <property type="entry name" value="Trimer_LpxA-like_sf"/>
</dbReference>
<feature type="transmembrane region" description="Helical" evidence="1">
    <location>
        <begin position="84"/>
        <end position="103"/>
    </location>
</feature>
<keyword evidence="1" id="KW-0472">Membrane</keyword>
<dbReference type="OrthoDB" id="9815592at2"/>
<reference evidence="2 3" key="1">
    <citation type="submission" date="2019-03" db="EMBL/GenBank/DDBJ databases">
        <title>The genome sequence of Nitrosococcus wardiae strain D1FHST reveals the archetypal metabolic capacity of ammonia-oxidizing Gammaproteobacteria.</title>
        <authorList>
            <person name="Wang L."/>
            <person name="Lim C.K."/>
            <person name="Hanson T.E."/>
            <person name="Dang H."/>
            <person name="Klotz M.G."/>
        </authorList>
    </citation>
    <scope>NUCLEOTIDE SEQUENCE [LARGE SCALE GENOMIC DNA]</scope>
    <source>
        <strain evidence="2 3">D1FHS</strain>
    </source>
</reference>
<organism evidence="2 3">
    <name type="scientific">Nitrosococcus wardiae</name>
    <dbReference type="NCBI Taxonomy" id="1814290"/>
    <lineage>
        <taxon>Bacteria</taxon>
        <taxon>Pseudomonadati</taxon>
        <taxon>Pseudomonadota</taxon>
        <taxon>Gammaproteobacteria</taxon>
        <taxon>Chromatiales</taxon>
        <taxon>Chromatiaceae</taxon>
        <taxon>Nitrosococcus</taxon>
    </lineage>
</organism>
<name>A0A4P7C121_9GAMM</name>
<dbReference type="InterPro" id="IPR050484">
    <property type="entry name" value="Transf_Hexapept/Carb_Anhydrase"/>
</dbReference>
<protein>
    <submittedName>
        <fullName evidence="2">Acyltransferase</fullName>
    </submittedName>
</protein>
<keyword evidence="2" id="KW-0808">Transferase</keyword>
<dbReference type="GO" id="GO:0016746">
    <property type="term" value="F:acyltransferase activity"/>
    <property type="evidence" value="ECO:0007669"/>
    <property type="project" value="UniProtKB-KW"/>
</dbReference>
<dbReference type="PANTHER" id="PTHR13061:SF29">
    <property type="entry name" value="GAMMA CARBONIC ANHYDRASE-LIKE 1, MITOCHONDRIAL-RELATED"/>
    <property type="match status" value="1"/>
</dbReference>
<dbReference type="InterPro" id="IPR001451">
    <property type="entry name" value="Hexapep"/>
</dbReference>
<keyword evidence="1" id="KW-0812">Transmembrane</keyword>
<keyword evidence="3" id="KW-1185">Reference proteome</keyword>
<dbReference type="KEGG" id="nwr:E3U44_08070"/>
<dbReference type="Pfam" id="PF00132">
    <property type="entry name" value="Hexapep"/>
    <property type="match status" value="1"/>
</dbReference>
<sequence>MRKITAGPIMVFLGLLILALVPGVGIVNLLFNRLPLGDFRGIVLFFASIFLVYAFAILLYRIFLHYMPIKEGYIEEGSPEEFNYHVYVLFYLILFYPLIRNYFIPTPLMRILYLALGTKLGSNTYSAGVILDPPLTEAGTNTIIGHDAVLFSHAIESRRLSHARIKIGNNVTIGAKSIIMAGVTIEDGAIVAAGAVVKKSTHIGPGELWGGNPAKRLRTQQKFDTSSI</sequence>
<dbReference type="AlphaFoldDB" id="A0A4P7C121"/>
<dbReference type="Proteomes" id="UP000294325">
    <property type="component" value="Chromosome"/>
</dbReference>
<keyword evidence="1" id="KW-1133">Transmembrane helix</keyword>
<evidence type="ECO:0000313" key="3">
    <source>
        <dbReference type="Proteomes" id="UP000294325"/>
    </source>
</evidence>
<dbReference type="PANTHER" id="PTHR13061">
    <property type="entry name" value="DYNACTIN SUBUNIT P25"/>
    <property type="match status" value="1"/>
</dbReference>
<feature type="transmembrane region" description="Helical" evidence="1">
    <location>
        <begin position="43"/>
        <end position="64"/>
    </location>
</feature>
<dbReference type="SUPFAM" id="SSF51161">
    <property type="entry name" value="Trimeric LpxA-like enzymes"/>
    <property type="match status" value="1"/>
</dbReference>